<dbReference type="KEGG" id="bmic:BMR1_01G00170"/>
<dbReference type="GO" id="GO:0006488">
    <property type="term" value="P:dolichol-linked oligosaccharide biosynthetic process"/>
    <property type="evidence" value="ECO:0007669"/>
    <property type="project" value="TreeGrafter"/>
</dbReference>
<proteinExistence type="inferred from homology"/>
<dbReference type="SUPFAM" id="SSF53448">
    <property type="entry name" value="Nucleotide-diphospho-sugar transferases"/>
    <property type="match status" value="1"/>
</dbReference>
<evidence type="ECO:0000313" key="7">
    <source>
        <dbReference type="Proteomes" id="UP000002899"/>
    </source>
</evidence>
<dbReference type="EC" id="2.4.1.83" evidence="4"/>
<dbReference type="OrthoDB" id="2603at2759"/>
<keyword evidence="7" id="KW-1185">Reference proteome</keyword>
<dbReference type="Gene3D" id="3.90.550.10">
    <property type="entry name" value="Spore Coat Polysaccharide Biosynthesis Protein SpsA, Chain A"/>
    <property type="match status" value="1"/>
</dbReference>
<dbReference type="VEuPathDB" id="PiroplasmaDB:BMR1_01G00170"/>
<dbReference type="PANTHER" id="PTHR43398:SF1">
    <property type="entry name" value="DOLICHOL-PHOSPHATE MANNOSYLTRANSFERASE SUBUNIT 1"/>
    <property type="match status" value="1"/>
</dbReference>
<dbReference type="PANTHER" id="PTHR43398">
    <property type="entry name" value="DOLICHOL-PHOSPHATE MANNOSYLTRANSFERASE SUBUNIT 1"/>
    <property type="match status" value="1"/>
</dbReference>
<reference evidence="6 7" key="1">
    <citation type="journal article" date="2012" name="Nucleic Acids Res.">
        <title>Sequencing of the smallest Apicomplexan genome from the human pathogen Babesia microti.</title>
        <authorList>
            <person name="Cornillot E."/>
            <person name="Hadj-Kaddour K."/>
            <person name="Dassouli A."/>
            <person name="Noel B."/>
            <person name="Ranwez V."/>
            <person name="Vacherie B."/>
            <person name="Augagneur Y."/>
            <person name="Bres V."/>
            <person name="Duclos A."/>
            <person name="Randazzo S."/>
            <person name="Carcy B."/>
            <person name="Debierre-Grockiego F."/>
            <person name="Delbecq S."/>
            <person name="Moubri-Menage K."/>
            <person name="Shams-Eldin H."/>
            <person name="Usmani-Brown S."/>
            <person name="Bringaud F."/>
            <person name="Wincker P."/>
            <person name="Vivares C.P."/>
            <person name="Schwarz R.T."/>
            <person name="Schetters T.P."/>
            <person name="Krause P.J."/>
            <person name="Gorenflot A."/>
            <person name="Berry V."/>
            <person name="Barbe V."/>
            <person name="Ben Mamoun C."/>
        </authorList>
    </citation>
    <scope>NUCLEOTIDE SEQUENCE [LARGE SCALE GENOMIC DNA]</scope>
    <source>
        <strain evidence="6 7">RI</strain>
    </source>
</reference>
<dbReference type="EMBL" id="FO082871">
    <property type="protein sequence ID" value="SIO73134.1"/>
    <property type="molecule type" value="Genomic_DNA"/>
</dbReference>
<dbReference type="CDD" id="cd06442">
    <property type="entry name" value="DPM1_like"/>
    <property type="match status" value="1"/>
</dbReference>
<dbReference type="InterPro" id="IPR029044">
    <property type="entry name" value="Nucleotide-diphossugar_trans"/>
</dbReference>
<evidence type="ECO:0000256" key="1">
    <source>
        <dbReference type="ARBA" id="ARBA00006739"/>
    </source>
</evidence>
<keyword evidence="4" id="KW-0256">Endoplasmic reticulum</keyword>
<comment type="pathway">
    <text evidence="4">Protein modification; protein glycosylation.</text>
</comment>
<dbReference type="Proteomes" id="UP000002899">
    <property type="component" value="Chromosome I"/>
</dbReference>
<dbReference type="AlphaFoldDB" id="A0A1N6LW84"/>
<keyword evidence="2 4" id="KW-0328">Glycosyltransferase</keyword>
<dbReference type="GO" id="GO:0006506">
    <property type="term" value="P:GPI anchor biosynthetic process"/>
    <property type="evidence" value="ECO:0007669"/>
    <property type="project" value="TreeGrafter"/>
</dbReference>
<dbReference type="InterPro" id="IPR001173">
    <property type="entry name" value="Glyco_trans_2-like"/>
</dbReference>
<reference evidence="6 7" key="3">
    <citation type="journal article" date="2016" name="Sci. Rep.">
        <title>Genome-wide diversity and gene expression profiling of Babesia microti isolates identify polymorphic genes that mediate host-pathogen interactions.</title>
        <authorList>
            <person name="Silva J.C."/>
            <person name="Cornillot E."/>
            <person name="McCracken C."/>
            <person name="Usmani-Brown S."/>
            <person name="Dwivedi A."/>
            <person name="Ifeonu O.O."/>
            <person name="Crabtree J."/>
            <person name="Gotia H.T."/>
            <person name="Virji A.Z."/>
            <person name="Reynes C."/>
            <person name="Colinge J."/>
            <person name="Kumar V."/>
            <person name="Lawres L."/>
            <person name="Pazzi J.E."/>
            <person name="Pablo J.V."/>
            <person name="Hung C."/>
            <person name="Brancato J."/>
            <person name="Kumari P."/>
            <person name="Orvis J."/>
            <person name="Tretina K."/>
            <person name="Chibucos M."/>
            <person name="Ott S."/>
            <person name="Sadzewicz L."/>
            <person name="Sengamalay N."/>
            <person name="Shetty A.C."/>
            <person name="Su Q."/>
            <person name="Tallon L."/>
            <person name="Fraser C.M."/>
            <person name="Frutos R."/>
            <person name="Molina D.M."/>
            <person name="Krause P.J."/>
            <person name="Ben Mamoun C."/>
        </authorList>
    </citation>
    <scope>NUCLEOTIDE SEQUENCE [LARGE SCALE GENOMIC DNA]</scope>
    <source>
        <strain evidence="6 7">RI</strain>
    </source>
</reference>
<name>A0A1N6LW84_BABMR</name>
<dbReference type="GO" id="GO:0035269">
    <property type="term" value="P:protein O-linked glycosylation via mannose"/>
    <property type="evidence" value="ECO:0007669"/>
    <property type="project" value="TreeGrafter"/>
</dbReference>
<evidence type="ECO:0000256" key="3">
    <source>
        <dbReference type="ARBA" id="ARBA00022679"/>
    </source>
</evidence>
<evidence type="ECO:0000256" key="4">
    <source>
        <dbReference type="RuleBase" id="RU365083"/>
    </source>
</evidence>
<organism evidence="6 7">
    <name type="scientific">Babesia microti (strain RI)</name>
    <dbReference type="NCBI Taxonomy" id="1133968"/>
    <lineage>
        <taxon>Eukaryota</taxon>
        <taxon>Sar</taxon>
        <taxon>Alveolata</taxon>
        <taxon>Apicomplexa</taxon>
        <taxon>Aconoidasida</taxon>
        <taxon>Piroplasmida</taxon>
        <taxon>Babesiidae</taxon>
        <taxon>Babesia</taxon>
    </lineage>
</organism>
<keyword evidence="3 4" id="KW-0808">Transferase</keyword>
<comment type="function">
    <text evidence="4">Transfers mannose from GDP-mannose to dolichol monophosphate to form dolichol phosphate mannose (Dol-P-Man) which is the mannosyl donor in pathways leading to N-glycosylation, glycosyl phosphatidylinositol membrane anchoring, and O-mannosylation of proteins.</text>
</comment>
<dbReference type="GO" id="GO:0004582">
    <property type="term" value="F:dolichyl-phosphate beta-D-mannosyltransferase activity"/>
    <property type="evidence" value="ECO:0007669"/>
    <property type="project" value="UniProtKB-UniRule"/>
</dbReference>
<dbReference type="RefSeq" id="XP_021337246.1">
    <property type="nucleotide sequence ID" value="XM_021482519.1"/>
</dbReference>
<sequence length="236" mass="26855">MYSVILPTVNEAENIPYVIELIVQTFKQYDYEFEIIVVDDASTDGTSDTVCNIQKLCPDYKIRLLERPSKLGLGTAYFEGFKLTKGKFIIVMDADLSHHPKYILDMIRKQKDTDADVVSCTRYSAGGGVSGWSLTRMVISRMANLLIKFIFWPKLTDLTGSYRLYKRNAFEKLLGSVKCTGFGFQMEAAVLSEKKFKFNVEQVPIVFIERIYGNSKLSPGEIYKFLRTIAKIVCSI</sequence>
<accession>A0A1N6LW84</accession>
<gene>
    <name evidence="6" type="ORF">BMR1_01G00170</name>
</gene>
<feature type="domain" description="Glycosyltransferase 2-like" evidence="5">
    <location>
        <begin position="3"/>
        <end position="173"/>
    </location>
</feature>
<protein>
    <recommendedName>
        <fullName evidence="4">Dolichol-phosphate mannosyltransferase subunit 1</fullName>
        <ecNumber evidence="4">2.4.1.83</ecNumber>
    </recommendedName>
</protein>
<dbReference type="FunFam" id="3.90.550.10:FF:000122">
    <property type="entry name" value="Dolichol-phosphate mannosyltransferase subunit 1"/>
    <property type="match status" value="1"/>
</dbReference>
<reference evidence="6 7" key="2">
    <citation type="journal article" date="2013" name="PLoS ONE">
        <title>Whole genome mapping and re-organization of the nuclear and mitochondrial genomes of Babesia microti isolates.</title>
        <authorList>
            <person name="Cornillot E."/>
            <person name="Dassouli A."/>
            <person name="Garg A."/>
            <person name="Pachikara N."/>
            <person name="Randazzo S."/>
            <person name="Depoix D."/>
            <person name="Carcy B."/>
            <person name="Delbecq S."/>
            <person name="Frutos R."/>
            <person name="Silva J.C."/>
            <person name="Sutton R."/>
            <person name="Krause P.J."/>
            <person name="Mamoun C.B."/>
        </authorList>
    </citation>
    <scope>NUCLEOTIDE SEQUENCE [LARGE SCALE GENOMIC DNA]</scope>
    <source>
        <strain evidence="6 7">RI</strain>
    </source>
</reference>
<dbReference type="Pfam" id="PF00535">
    <property type="entry name" value="Glycos_transf_2"/>
    <property type="match status" value="1"/>
</dbReference>
<comment type="subunit">
    <text evidence="4">Component of the dolichol-phosphate mannose (DPM) synthase complex.</text>
</comment>
<comment type="catalytic activity">
    <reaction evidence="4">
        <text>a di-trans,poly-cis-dolichyl phosphate + GDP-alpha-D-mannose = a di-trans,poly-cis-dolichyl beta-D-mannosyl phosphate + GDP</text>
        <dbReference type="Rhea" id="RHEA:21184"/>
        <dbReference type="Rhea" id="RHEA-COMP:19498"/>
        <dbReference type="Rhea" id="RHEA-COMP:19501"/>
        <dbReference type="ChEBI" id="CHEBI:57527"/>
        <dbReference type="ChEBI" id="CHEBI:57683"/>
        <dbReference type="ChEBI" id="CHEBI:58189"/>
        <dbReference type="ChEBI" id="CHEBI:58211"/>
    </reaction>
</comment>
<evidence type="ECO:0000259" key="5">
    <source>
        <dbReference type="Pfam" id="PF00535"/>
    </source>
</evidence>
<dbReference type="GO" id="GO:0005789">
    <property type="term" value="C:endoplasmic reticulum membrane"/>
    <property type="evidence" value="ECO:0007669"/>
    <property type="project" value="TreeGrafter"/>
</dbReference>
<evidence type="ECO:0000313" key="6">
    <source>
        <dbReference type="EMBL" id="SIO73134.1"/>
    </source>
</evidence>
<dbReference type="InterPro" id="IPR039528">
    <property type="entry name" value="DPM1-like"/>
</dbReference>
<dbReference type="UniPathway" id="UPA00378"/>
<comment type="similarity">
    <text evidence="1 4">Belongs to the glycosyltransferase 2 family.</text>
</comment>
<dbReference type="GeneID" id="24423113"/>
<comment type="subcellular location">
    <subcellularLocation>
        <location evidence="4">Endoplasmic reticulum</location>
    </subcellularLocation>
</comment>
<evidence type="ECO:0000256" key="2">
    <source>
        <dbReference type="ARBA" id="ARBA00022676"/>
    </source>
</evidence>